<dbReference type="PROSITE" id="PS01124">
    <property type="entry name" value="HTH_ARAC_FAMILY_2"/>
    <property type="match status" value="1"/>
</dbReference>
<dbReference type="Gene3D" id="1.10.287.130">
    <property type="match status" value="1"/>
</dbReference>
<evidence type="ECO:0000256" key="5">
    <source>
        <dbReference type="ARBA" id="ARBA00023125"/>
    </source>
</evidence>
<dbReference type="Pfam" id="PF12833">
    <property type="entry name" value="HTH_18"/>
    <property type="match status" value="1"/>
</dbReference>
<dbReference type="InterPro" id="IPR004358">
    <property type="entry name" value="Sig_transdc_His_kin-like_C"/>
</dbReference>
<keyword evidence="6" id="KW-0804">Transcription</keyword>
<keyword evidence="8" id="KW-0472">Membrane</keyword>
<organism evidence="12 13">
    <name type="scientific">Flavivirga aquimarina</name>
    <dbReference type="NCBI Taxonomy" id="2027862"/>
    <lineage>
        <taxon>Bacteria</taxon>
        <taxon>Pseudomonadati</taxon>
        <taxon>Bacteroidota</taxon>
        <taxon>Flavobacteriia</taxon>
        <taxon>Flavobacteriales</taxon>
        <taxon>Flavobacteriaceae</taxon>
        <taxon>Flavivirga</taxon>
    </lineage>
</organism>
<feature type="domain" description="HTH araC/xylS-type" evidence="9">
    <location>
        <begin position="792"/>
        <end position="892"/>
    </location>
</feature>
<keyword evidence="12" id="KW-0067">ATP-binding</keyword>
<feature type="transmembrane region" description="Helical" evidence="8">
    <location>
        <begin position="263"/>
        <end position="283"/>
    </location>
</feature>
<dbReference type="InterPro" id="IPR011623">
    <property type="entry name" value="7TMR_DISM_rcpt_extracell_dom1"/>
</dbReference>
<dbReference type="Proteomes" id="UP001176883">
    <property type="component" value="Unassembled WGS sequence"/>
</dbReference>
<dbReference type="CDD" id="cd00082">
    <property type="entry name" value="HisKA"/>
    <property type="match status" value="1"/>
</dbReference>
<dbReference type="InterPro" id="IPR003661">
    <property type="entry name" value="HisK_dim/P_dom"/>
</dbReference>
<feature type="transmembrane region" description="Helical" evidence="8">
    <location>
        <begin position="201"/>
        <end position="220"/>
    </location>
</feature>
<evidence type="ECO:0000259" key="10">
    <source>
        <dbReference type="PROSITE" id="PS50109"/>
    </source>
</evidence>
<keyword evidence="5" id="KW-0238">DNA-binding</keyword>
<dbReference type="InterPro" id="IPR003594">
    <property type="entry name" value="HATPase_dom"/>
</dbReference>
<dbReference type="Gene3D" id="3.40.50.2300">
    <property type="match status" value="1"/>
</dbReference>
<evidence type="ECO:0000256" key="8">
    <source>
        <dbReference type="SAM" id="Phobius"/>
    </source>
</evidence>
<evidence type="ECO:0000313" key="12">
    <source>
        <dbReference type="EMBL" id="MDO5970028.1"/>
    </source>
</evidence>
<feature type="domain" description="Response regulatory" evidence="11">
    <location>
        <begin position="650"/>
        <end position="765"/>
    </location>
</feature>
<dbReference type="InterPro" id="IPR018060">
    <property type="entry name" value="HTH_AraC"/>
</dbReference>
<keyword evidence="13" id="KW-1185">Reference proteome</keyword>
<dbReference type="Pfam" id="PF00512">
    <property type="entry name" value="HisKA"/>
    <property type="match status" value="1"/>
</dbReference>
<sequence length="898" mass="103479">MIRIIIPLFFLIATTITKGQTSLEVLSISIYEGDILPENPLKHIKWEPLEAFNTMNSEVLVYWLRLKYKESANQNMRHGVLLLSRFFDKVESYKTPHASSAISITGRLVDNQDKTLTRGIYKNSLPLSFDKENTLYIKLTNYPLVGSISRSLDGMEYLSIRGFDIYSTKIHTIFTLAIGMEIIIFLIFLFLVYLKPSRENIFYLLLIFVSVPLIIIRNQVFDSFFDLNSQLLSNLEFCLTILVVYSFSAFSAHYIKVMEYSRFWYRFMASPYILLLIPAFFYFDKLYPYLLIAFYFIITIISATIFLIKFRKKNSHRANVFLLAICPITIAGVLPFLAASKIIPANFWTINSMLIPLVFRDFVFMTDLVLGFFRDKSLIAVKEIEVGQLQEEKKQLKKIEELKTTFFNNVSHELRTPLTLLLGPLENVLNHGKLNKDMEQQLKMSMRNGTYLLQLVNEMLDLSKLDHGQLTITKKKQDIIPILKGIIESFKNYATENKQTIYITHSSNQIFIDTDRDIFEKMIINLISNAIKYSKSTGEIHITVKEYKRSVFISVADSGIGIAPADIDDIFKRYYQVDRKRSVSSTGIGLAIVKEFIELHNGNITVQSTLGKGSLFELSFPLVKDSAKSNTTIIPYAINDLTSIDPNKSLILLVEDNQDMRQYLEQHLSDYNLYQAANGQEALRLLKSIQKPDLIITDYMMPVMDGVEFIKTLKLDESFSMIPIIFLTARTLQGDKIKVLHMGIDDYIIKPFDKKELKLRINISLKNALNQKKSMSQSIDIFSLPEIVQFKKKLDAYIIENISNPKMSNIDLAYHFSISERSLIRKIKSATGQTPAAYIREIRLQSAKRKIEYNERASISEIAYELGMNNLSHFTQAFKKRFGKLPSEYFRKSNDKIT</sequence>
<evidence type="ECO:0000313" key="13">
    <source>
        <dbReference type="Proteomes" id="UP001176883"/>
    </source>
</evidence>
<accession>A0ABT8WAD2</accession>
<evidence type="ECO:0000256" key="3">
    <source>
        <dbReference type="ARBA" id="ARBA00022553"/>
    </source>
</evidence>
<dbReference type="Gene3D" id="1.10.10.60">
    <property type="entry name" value="Homeodomain-like"/>
    <property type="match status" value="2"/>
</dbReference>
<dbReference type="InterPro" id="IPR009057">
    <property type="entry name" value="Homeodomain-like_sf"/>
</dbReference>
<dbReference type="Pfam" id="PF00072">
    <property type="entry name" value="Response_reg"/>
    <property type="match status" value="1"/>
</dbReference>
<gene>
    <name evidence="12" type="ORF">Q4Q35_09420</name>
</gene>
<keyword evidence="12" id="KW-0547">Nucleotide-binding</keyword>
<reference evidence="12" key="1">
    <citation type="submission" date="2023-07" db="EMBL/GenBank/DDBJ databases">
        <title>Two novel species in the genus Flavivirga.</title>
        <authorList>
            <person name="Kwon K."/>
        </authorList>
    </citation>
    <scope>NUCLEOTIDE SEQUENCE</scope>
    <source>
        <strain evidence="12">KCTC 52353</strain>
    </source>
</reference>
<dbReference type="PANTHER" id="PTHR43547:SF2">
    <property type="entry name" value="HYBRID SIGNAL TRANSDUCTION HISTIDINE KINASE C"/>
    <property type="match status" value="1"/>
</dbReference>
<dbReference type="InterPro" id="IPR036097">
    <property type="entry name" value="HisK_dim/P_sf"/>
</dbReference>
<dbReference type="SMART" id="SM00388">
    <property type="entry name" value="HisKA"/>
    <property type="match status" value="1"/>
</dbReference>
<dbReference type="InterPro" id="IPR005467">
    <property type="entry name" value="His_kinase_dom"/>
</dbReference>
<dbReference type="SMART" id="SM00448">
    <property type="entry name" value="REC"/>
    <property type="match status" value="1"/>
</dbReference>
<dbReference type="InterPro" id="IPR001789">
    <property type="entry name" value="Sig_transdc_resp-reg_receiver"/>
</dbReference>
<keyword evidence="8" id="KW-0812">Transmembrane</keyword>
<dbReference type="Pfam" id="PF07695">
    <property type="entry name" value="7TMR-DISM_7TM"/>
    <property type="match status" value="1"/>
</dbReference>
<dbReference type="Gene3D" id="3.30.565.10">
    <property type="entry name" value="Histidine kinase-like ATPase, C-terminal domain"/>
    <property type="match status" value="1"/>
</dbReference>
<feature type="transmembrane region" description="Helical" evidence="8">
    <location>
        <begin position="320"/>
        <end position="338"/>
    </location>
</feature>
<dbReference type="RefSeq" id="WP_303277722.1">
    <property type="nucleotide sequence ID" value="NZ_JAUOEK010000105.1"/>
</dbReference>
<dbReference type="PROSITE" id="PS50110">
    <property type="entry name" value="RESPONSE_REGULATORY"/>
    <property type="match status" value="1"/>
</dbReference>
<dbReference type="GO" id="GO:0005524">
    <property type="term" value="F:ATP binding"/>
    <property type="evidence" value="ECO:0007669"/>
    <property type="project" value="UniProtKB-KW"/>
</dbReference>
<feature type="transmembrane region" description="Helical" evidence="8">
    <location>
        <begin position="173"/>
        <end position="194"/>
    </location>
</feature>
<dbReference type="SMART" id="SM00387">
    <property type="entry name" value="HATPase_c"/>
    <property type="match status" value="1"/>
</dbReference>
<comment type="caution">
    <text evidence="12">The sequence shown here is derived from an EMBL/GenBank/DDBJ whole genome shotgun (WGS) entry which is preliminary data.</text>
</comment>
<dbReference type="SUPFAM" id="SSF46689">
    <property type="entry name" value="Homeodomain-like"/>
    <property type="match status" value="1"/>
</dbReference>
<feature type="transmembrane region" description="Helical" evidence="8">
    <location>
        <begin position="289"/>
        <end position="308"/>
    </location>
</feature>
<keyword evidence="8" id="KW-1133">Transmembrane helix</keyword>
<evidence type="ECO:0000256" key="1">
    <source>
        <dbReference type="ARBA" id="ARBA00000085"/>
    </source>
</evidence>
<comment type="catalytic activity">
    <reaction evidence="1">
        <text>ATP + protein L-histidine = ADP + protein N-phospho-L-histidine.</text>
        <dbReference type="EC" id="2.7.13.3"/>
    </reaction>
</comment>
<feature type="modified residue" description="4-aspartylphosphate" evidence="7">
    <location>
        <position position="698"/>
    </location>
</feature>
<dbReference type="EMBL" id="JAUOEK010000105">
    <property type="protein sequence ID" value="MDO5970028.1"/>
    <property type="molecule type" value="Genomic_DNA"/>
</dbReference>
<dbReference type="SUPFAM" id="SSF52172">
    <property type="entry name" value="CheY-like"/>
    <property type="match status" value="1"/>
</dbReference>
<dbReference type="EC" id="2.7.13.3" evidence="2"/>
<dbReference type="SUPFAM" id="SSF47384">
    <property type="entry name" value="Homodimeric domain of signal transducing histidine kinase"/>
    <property type="match status" value="1"/>
</dbReference>
<dbReference type="PROSITE" id="PS50109">
    <property type="entry name" value="HIS_KIN"/>
    <property type="match status" value="1"/>
</dbReference>
<dbReference type="SMART" id="SM00342">
    <property type="entry name" value="HTH_ARAC"/>
    <property type="match status" value="1"/>
</dbReference>
<protein>
    <recommendedName>
        <fullName evidence="2">histidine kinase</fullName>
        <ecNumber evidence="2">2.7.13.3</ecNumber>
    </recommendedName>
</protein>
<dbReference type="InterPro" id="IPR018062">
    <property type="entry name" value="HTH_AraC-typ_CS"/>
</dbReference>
<dbReference type="InterPro" id="IPR036890">
    <property type="entry name" value="HATPase_C_sf"/>
</dbReference>
<dbReference type="SUPFAM" id="SSF55874">
    <property type="entry name" value="ATPase domain of HSP90 chaperone/DNA topoisomerase II/histidine kinase"/>
    <property type="match status" value="1"/>
</dbReference>
<keyword evidence="3 7" id="KW-0597">Phosphoprotein</keyword>
<proteinExistence type="predicted"/>
<evidence type="ECO:0000259" key="11">
    <source>
        <dbReference type="PROSITE" id="PS50110"/>
    </source>
</evidence>
<evidence type="ECO:0000256" key="6">
    <source>
        <dbReference type="ARBA" id="ARBA00023163"/>
    </source>
</evidence>
<dbReference type="PRINTS" id="PR00344">
    <property type="entry name" value="BCTRLSENSOR"/>
</dbReference>
<feature type="transmembrane region" description="Helical" evidence="8">
    <location>
        <begin position="232"/>
        <end position="251"/>
    </location>
</feature>
<feature type="domain" description="Histidine kinase" evidence="10">
    <location>
        <begin position="409"/>
        <end position="624"/>
    </location>
</feature>
<evidence type="ECO:0000256" key="4">
    <source>
        <dbReference type="ARBA" id="ARBA00023015"/>
    </source>
</evidence>
<dbReference type="PANTHER" id="PTHR43547">
    <property type="entry name" value="TWO-COMPONENT HISTIDINE KINASE"/>
    <property type="match status" value="1"/>
</dbReference>
<dbReference type="PROSITE" id="PS00041">
    <property type="entry name" value="HTH_ARAC_FAMILY_1"/>
    <property type="match status" value="1"/>
</dbReference>
<evidence type="ECO:0000256" key="2">
    <source>
        <dbReference type="ARBA" id="ARBA00012438"/>
    </source>
</evidence>
<dbReference type="CDD" id="cd00075">
    <property type="entry name" value="HATPase"/>
    <property type="match status" value="1"/>
</dbReference>
<dbReference type="InterPro" id="IPR011006">
    <property type="entry name" value="CheY-like_superfamily"/>
</dbReference>
<dbReference type="Pfam" id="PF02518">
    <property type="entry name" value="HATPase_c"/>
    <property type="match status" value="1"/>
</dbReference>
<keyword evidence="4" id="KW-0805">Transcription regulation</keyword>
<dbReference type="CDD" id="cd17574">
    <property type="entry name" value="REC_OmpR"/>
    <property type="match status" value="1"/>
</dbReference>
<evidence type="ECO:0000259" key="9">
    <source>
        <dbReference type="PROSITE" id="PS01124"/>
    </source>
</evidence>
<evidence type="ECO:0000256" key="7">
    <source>
        <dbReference type="PROSITE-ProRule" id="PRU00169"/>
    </source>
</evidence>
<name>A0ABT8WAD2_9FLAO</name>